<keyword evidence="4" id="KW-0998">Cell outer membrane</keyword>
<dbReference type="Pfam" id="PF00691">
    <property type="entry name" value="OmpA"/>
    <property type="match status" value="1"/>
</dbReference>
<dbReference type="CDD" id="cd07185">
    <property type="entry name" value="OmpA_C-like"/>
    <property type="match status" value="1"/>
</dbReference>
<dbReference type="GO" id="GO:0009279">
    <property type="term" value="C:cell outer membrane"/>
    <property type="evidence" value="ECO:0007669"/>
    <property type="project" value="UniProtKB-SubCell"/>
</dbReference>
<feature type="compositionally biased region" description="Pro residues" evidence="6">
    <location>
        <begin position="107"/>
        <end position="121"/>
    </location>
</feature>
<dbReference type="PANTHER" id="PTHR30329:SF21">
    <property type="entry name" value="LIPOPROTEIN YIAD-RELATED"/>
    <property type="match status" value="1"/>
</dbReference>
<proteinExistence type="predicted"/>
<evidence type="ECO:0000256" key="5">
    <source>
        <dbReference type="PROSITE-ProRule" id="PRU00473"/>
    </source>
</evidence>
<evidence type="ECO:0000256" key="2">
    <source>
        <dbReference type="ARBA" id="ARBA00022729"/>
    </source>
</evidence>
<dbReference type="PANTHER" id="PTHR30329">
    <property type="entry name" value="STATOR ELEMENT OF FLAGELLAR MOTOR COMPLEX"/>
    <property type="match status" value="1"/>
</dbReference>
<name>A0A538SKB3_UNCEI</name>
<dbReference type="InterPro" id="IPR003367">
    <property type="entry name" value="Thrombospondin_3-like_rpt"/>
</dbReference>
<evidence type="ECO:0000256" key="1">
    <source>
        <dbReference type="ARBA" id="ARBA00004442"/>
    </source>
</evidence>
<feature type="region of interest" description="Disordered" evidence="6">
    <location>
        <begin position="91"/>
        <end position="130"/>
    </location>
</feature>
<keyword evidence="3 5" id="KW-0472">Membrane</keyword>
<feature type="chain" id="PRO_5022045307" evidence="7">
    <location>
        <begin position="22"/>
        <end position="264"/>
    </location>
</feature>
<dbReference type="Gene3D" id="4.10.1080.10">
    <property type="entry name" value="TSP type-3 repeat"/>
    <property type="match status" value="1"/>
</dbReference>
<gene>
    <name evidence="9" type="ORF">E6K73_04745</name>
</gene>
<organism evidence="9 10">
    <name type="scientific">Eiseniibacteriota bacterium</name>
    <dbReference type="NCBI Taxonomy" id="2212470"/>
    <lineage>
        <taxon>Bacteria</taxon>
        <taxon>Candidatus Eiseniibacteriota</taxon>
    </lineage>
</organism>
<evidence type="ECO:0000256" key="7">
    <source>
        <dbReference type="SAM" id="SignalP"/>
    </source>
</evidence>
<dbReference type="GO" id="GO:0005509">
    <property type="term" value="F:calcium ion binding"/>
    <property type="evidence" value="ECO:0007669"/>
    <property type="project" value="InterPro"/>
</dbReference>
<dbReference type="InterPro" id="IPR006664">
    <property type="entry name" value="OMP_bac"/>
</dbReference>
<dbReference type="AlphaFoldDB" id="A0A538SKB3"/>
<dbReference type="PRINTS" id="PR01021">
    <property type="entry name" value="OMPADOMAIN"/>
</dbReference>
<evidence type="ECO:0000313" key="10">
    <source>
        <dbReference type="Proteomes" id="UP000320184"/>
    </source>
</evidence>
<dbReference type="InterPro" id="IPR050330">
    <property type="entry name" value="Bact_OuterMem_StrucFunc"/>
</dbReference>
<accession>A0A538SKB3</accession>
<comment type="subcellular location">
    <subcellularLocation>
        <location evidence="1">Cell outer membrane</location>
    </subcellularLocation>
</comment>
<keyword evidence="2 7" id="KW-0732">Signal</keyword>
<dbReference type="Proteomes" id="UP000320184">
    <property type="component" value="Unassembled WGS sequence"/>
</dbReference>
<comment type="caution">
    <text evidence="9">The sequence shown here is derived from an EMBL/GenBank/DDBJ whole genome shotgun (WGS) entry which is preliminary data.</text>
</comment>
<evidence type="ECO:0000259" key="8">
    <source>
        <dbReference type="PROSITE" id="PS51123"/>
    </source>
</evidence>
<feature type="signal peptide" evidence="7">
    <location>
        <begin position="1"/>
        <end position="21"/>
    </location>
</feature>
<evidence type="ECO:0000256" key="6">
    <source>
        <dbReference type="SAM" id="MobiDB-lite"/>
    </source>
</evidence>
<dbReference type="PROSITE" id="PS51123">
    <property type="entry name" value="OMPA_2"/>
    <property type="match status" value="1"/>
</dbReference>
<evidence type="ECO:0000256" key="3">
    <source>
        <dbReference type="ARBA" id="ARBA00023136"/>
    </source>
</evidence>
<dbReference type="SUPFAM" id="SSF103647">
    <property type="entry name" value="TSP type-3 repeat"/>
    <property type="match status" value="1"/>
</dbReference>
<reference evidence="9 10" key="1">
    <citation type="journal article" date="2019" name="Nat. Microbiol.">
        <title>Mediterranean grassland soil C-N compound turnover is dependent on rainfall and depth, and is mediated by genomically divergent microorganisms.</title>
        <authorList>
            <person name="Diamond S."/>
            <person name="Andeer P.F."/>
            <person name="Li Z."/>
            <person name="Crits-Christoph A."/>
            <person name="Burstein D."/>
            <person name="Anantharaman K."/>
            <person name="Lane K.R."/>
            <person name="Thomas B.C."/>
            <person name="Pan C."/>
            <person name="Northen T.R."/>
            <person name="Banfield J.F."/>
        </authorList>
    </citation>
    <scope>NUCLEOTIDE SEQUENCE [LARGE SCALE GENOMIC DNA]</scope>
    <source>
        <strain evidence="9">WS_3</strain>
    </source>
</reference>
<dbReference type="EMBL" id="VBOT01000053">
    <property type="protein sequence ID" value="TMQ51806.1"/>
    <property type="molecule type" value="Genomic_DNA"/>
</dbReference>
<protein>
    <submittedName>
        <fullName evidence="9">OmpA family protein</fullName>
    </submittedName>
</protein>
<evidence type="ECO:0000256" key="4">
    <source>
        <dbReference type="ARBA" id="ARBA00023237"/>
    </source>
</evidence>
<dbReference type="InterPro" id="IPR028974">
    <property type="entry name" value="TSP_type-3_rpt"/>
</dbReference>
<dbReference type="SUPFAM" id="SSF103088">
    <property type="entry name" value="OmpA-like"/>
    <property type="match status" value="1"/>
</dbReference>
<dbReference type="GO" id="GO:0007155">
    <property type="term" value="P:cell adhesion"/>
    <property type="evidence" value="ECO:0007669"/>
    <property type="project" value="InterPro"/>
</dbReference>
<feature type="domain" description="OmpA-like" evidence="8">
    <location>
        <begin position="132"/>
        <end position="250"/>
    </location>
</feature>
<dbReference type="InterPro" id="IPR036737">
    <property type="entry name" value="OmpA-like_sf"/>
</dbReference>
<dbReference type="Gene3D" id="3.30.1330.60">
    <property type="entry name" value="OmpA-like domain"/>
    <property type="match status" value="1"/>
</dbReference>
<sequence>MKRLVMAGLAALALMTAQARALTGPHVDPKAPCFRYPAVDMDGDGVFDRIDHCVNTPKGCVVDQYGCETDSDHDGVCDGLDQCPDTPPHTVVDSHGCPGGAHRVPTPQTPPTPAPPPAPEPARPRSEMERQLVETGSIRLENIYFETASSRLLPESEAALREAGETLERYPELRIEVQGHTDTRGWARYNKRLSETRAEAVRSFLLQYFKLKPENYIARGYGEMRPETEERNEEEMLRNRRVVLKVLNPEALPKGVKVEKENKK</sequence>
<dbReference type="Pfam" id="PF02412">
    <property type="entry name" value="TSP_3"/>
    <property type="match status" value="2"/>
</dbReference>
<evidence type="ECO:0000313" key="9">
    <source>
        <dbReference type="EMBL" id="TMQ51806.1"/>
    </source>
</evidence>
<dbReference type="InterPro" id="IPR006665">
    <property type="entry name" value="OmpA-like"/>
</dbReference>